<protein>
    <submittedName>
        <fullName evidence="2">MarR family transcriptional regulator</fullName>
    </submittedName>
</protein>
<sequence>MAIQHPNSALPAPAASRPYRKAGTGYGKQSVPGQHQAHRADFALLPERERYVAGYVDHLPDGAAMDIKSLAKDLPLYGQMAIGTALRALAVAGHLRRVRCRVEGDGQCRWVTLTYWSRAAHDNEWWTARLAEGAAAPEQAPAPSAQPVVPRQRTAQAGITVLPSPNPPQSSPAPEGEPGTDTPHPAEAPSPAYRALAELGRREPRLALSAADCGALEPLAAAWFTRGVSAAYLTSALSAGLPEQVGSPVGLVRRRLTDKMPPCLPAAPSPIQGLPGTPVRGLMVECTECGRPGPAEALPDGLCSHCRTSHQPPVSPEGAIRDEAERDVPALVASLRNLMRTP</sequence>
<organism evidence="2 3">
    <name type="scientific">Streptomyces mutomycini</name>
    <dbReference type="NCBI Taxonomy" id="284036"/>
    <lineage>
        <taxon>Bacteria</taxon>
        <taxon>Bacillati</taxon>
        <taxon>Actinomycetota</taxon>
        <taxon>Actinomycetes</taxon>
        <taxon>Kitasatosporales</taxon>
        <taxon>Streptomycetaceae</taxon>
        <taxon>Streptomyces</taxon>
    </lineage>
</organism>
<accession>A0ABW0B0Y1</accession>
<dbReference type="EMBL" id="JBHSKI010000003">
    <property type="protein sequence ID" value="MFC5170865.1"/>
    <property type="molecule type" value="Genomic_DNA"/>
</dbReference>
<comment type="caution">
    <text evidence="2">The sequence shown here is derived from an EMBL/GenBank/DDBJ whole genome shotgun (WGS) entry which is preliminary data.</text>
</comment>
<dbReference type="Proteomes" id="UP001596208">
    <property type="component" value="Unassembled WGS sequence"/>
</dbReference>
<evidence type="ECO:0000256" key="1">
    <source>
        <dbReference type="SAM" id="MobiDB-lite"/>
    </source>
</evidence>
<name>A0ABW0B0Y1_9ACTN</name>
<evidence type="ECO:0000313" key="2">
    <source>
        <dbReference type="EMBL" id="MFC5170865.1"/>
    </source>
</evidence>
<proteinExistence type="predicted"/>
<feature type="region of interest" description="Disordered" evidence="1">
    <location>
        <begin position="1"/>
        <end position="32"/>
    </location>
</feature>
<keyword evidence="3" id="KW-1185">Reference proteome</keyword>
<dbReference type="RefSeq" id="WP_053931097.1">
    <property type="nucleotide sequence ID" value="NZ_JBFADZ010000002.1"/>
</dbReference>
<evidence type="ECO:0000313" key="3">
    <source>
        <dbReference type="Proteomes" id="UP001596208"/>
    </source>
</evidence>
<gene>
    <name evidence="2" type="ORF">ACFPRK_09720</name>
</gene>
<reference evidence="3" key="1">
    <citation type="journal article" date="2019" name="Int. J. Syst. Evol. Microbiol.">
        <title>The Global Catalogue of Microorganisms (GCM) 10K type strain sequencing project: providing services to taxonomists for standard genome sequencing and annotation.</title>
        <authorList>
            <consortium name="The Broad Institute Genomics Platform"/>
            <consortium name="The Broad Institute Genome Sequencing Center for Infectious Disease"/>
            <person name="Wu L."/>
            <person name="Ma J."/>
        </authorList>
    </citation>
    <scope>NUCLEOTIDE SEQUENCE [LARGE SCALE GENOMIC DNA]</scope>
    <source>
        <strain evidence="3">CGMCC 4.1721</strain>
    </source>
</reference>
<feature type="region of interest" description="Disordered" evidence="1">
    <location>
        <begin position="159"/>
        <end position="189"/>
    </location>
</feature>